<name>A0A9P5MRS7_9AGAM</name>
<evidence type="ECO:0000313" key="3">
    <source>
        <dbReference type="Proteomes" id="UP000759537"/>
    </source>
</evidence>
<evidence type="ECO:0000256" key="1">
    <source>
        <dbReference type="SAM" id="MobiDB-lite"/>
    </source>
</evidence>
<reference evidence="2" key="1">
    <citation type="submission" date="2019-10" db="EMBL/GenBank/DDBJ databases">
        <authorList>
            <consortium name="DOE Joint Genome Institute"/>
            <person name="Kuo A."/>
            <person name="Miyauchi S."/>
            <person name="Kiss E."/>
            <person name="Drula E."/>
            <person name="Kohler A."/>
            <person name="Sanchez-Garcia M."/>
            <person name="Andreopoulos B."/>
            <person name="Barry K.W."/>
            <person name="Bonito G."/>
            <person name="Buee M."/>
            <person name="Carver A."/>
            <person name="Chen C."/>
            <person name="Cichocki N."/>
            <person name="Clum A."/>
            <person name="Culley D."/>
            <person name="Crous P.W."/>
            <person name="Fauchery L."/>
            <person name="Girlanda M."/>
            <person name="Hayes R."/>
            <person name="Keri Z."/>
            <person name="LaButti K."/>
            <person name="Lipzen A."/>
            <person name="Lombard V."/>
            <person name="Magnuson J."/>
            <person name="Maillard F."/>
            <person name="Morin E."/>
            <person name="Murat C."/>
            <person name="Nolan M."/>
            <person name="Ohm R."/>
            <person name="Pangilinan J."/>
            <person name="Pereira M."/>
            <person name="Perotto S."/>
            <person name="Peter M."/>
            <person name="Riley R."/>
            <person name="Sitrit Y."/>
            <person name="Stielow B."/>
            <person name="Szollosi G."/>
            <person name="Zifcakova L."/>
            <person name="Stursova M."/>
            <person name="Spatafora J.W."/>
            <person name="Tedersoo L."/>
            <person name="Vaario L.-M."/>
            <person name="Yamada A."/>
            <person name="Yan M."/>
            <person name="Wang P."/>
            <person name="Xu J."/>
            <person name="Bruns T."/>
            <person name="Baldrian P."/>
            <person name="Vilgalys R."/>
            <person name="Henrissat B."/>
            <person name="Grigoriev I.V."/>
            <person name="Hibbett D."/>
            <person name="Nagy L.G."/>
            <person name="Martin F.M."/>
        </authorList>
    </citation>
    <scope>NUCLEOTIDE SEQUENCE</scope>
    <source>
        <strain evidence="2">Prilba</strain>
    </source>
</reference>
<keyword evidence="3" id="KW-1185">Reference proteome</keyword>
<dbReference type="AlphaFoldDB" id="A0A9P5MRS7"/>
<organism evidence="2 3">
    <name type="scientific">Russula ochroleuca</name>
    <dbReference type="NCBI Taxonomy" id="152965"/>
    <lineage>
        <taxon>Eukaryota</taxon>
        <taxon>Fungi</taxon>
        <taxon>Dikarya</taxon>
        <taxon>Basidiomycota</taxon>
        <taxon>Agaricomycotina</taxon>
        <taxon>Agaricomycetes</taxon>
        <taxon>Russulales</taxon>
        <taxon>Russulaceae</taxon>
        <taxon>Russula</taxon>
    </lineage>
</organism>
<comment type="caution">
    <text evidence="2">The sequence shown here is derived from an EMBL/GenBank/DDBJ whole genome shotgun (WGS) entry which is preliminary data.</text>
</comment>
<dbReference type="OrthoDB" id="3267100at2759"/>
<evidence type="ECO:0000313" key="2">
    <source>
        <dbReference type="EMBL" id="KAF8476399.1"/>
    </source>
</evidence>
<gene>
    <name evidence="2" type="ORF">DFH94DRAFT_758984</name>
</gene>
<feature type="region of interest" description="Disordered" evidence="1">
    <location>
        <begin position="307"/>
        <end position="342"/>
    </location>
</feature>
<dbReference type="Proteomes" id="UP000759537">
    <property type="component" value="Unassembled WGS sequence"/>
</dbReference>
<protein>
    <recommendedName>
        <fullName evidence="4">HNH nuclease domain-containing protein</fullName>
    </recommendedName>
</protein>
<evidence type="ECO:0008006" key="4">
    <source>
        <dbReference type="Google" id="ProtNLM"/>
    </source>
</evidence>
<proteinExistence type="predicted"/>
<sequence>MSSQSYSSSDSESVVMASPSRSDFPTVFVPEGHVALVLLQEGESSFYLRIPLSIINSLCLKPRKYLIFLGWCILGCEGVLALEHDGDEINTDGGLDDQWIYHYVPAATLDLVHAVDLEVIKARKCVFSEFTETRDEFSTKLLERDVRCLWTGVIDYGARLHIIPPERGPEWFRLIVENRPNCSENVTTLNDINDIRNGVFAYSTIRAAFDLCHLAILKTPNQILNPEDIPPRDDRHVYADVSYPTSSRYTLQWLVVPEPGITTIVPNNRDATFKRNTEKPKPSDLLLHYTYGAAAIKCWGHGTEVLKDRANPPRPSAPVQAPIRPSRSSTAGAGTGESDGQATWDEDDVMLFFWGNTRAAKERHLKKVEEIIERMEQWRAGVAEDSV</sequence>
<reference evidence="2" key="2">
    <citation type="journal article" date="2020" name="Nat. Commun.">
        <title>Large-scale genome sequencing of mycorrhizal fungi provides insights into the early evolution of symbiotic traits.</title>
        <authorList>
            <person name="Miyauchi S."/>
            <person name="Kiss E."/>
            <person name="Kuo A."/>
            <person name="Drula E."/>
            <person name="Kohler A."/>
            <person name="Sanchez-Garcia M."/>
            <person name="Morin E."/>
            <person name="Andreopoulos B."/>
            <person name="Barry K.W."/>
            <person name="Bonito G."/>
            <person name="Buee M."/>
            <person name="Carver A."/>
            <person name="Chen C."/>
            <person name="Cichocki N."/>
            <person name="Clum A."/>
            <person name="Culley D."/>
            <person name="Crous P.W."/>
            <person name="Fauchery L."/>
            <person name="Girlanda M."/>
            <person name="Hayes R.D."/>
            <person name="Keri Z."/>
            <person name="LaButti K."/>
            <person name="Lipzen A."/>
            <person name="Lombard V."/>
            <person name="Magnuson J."/>
            <person name="Maillard F."/>
            <person name="Murat C."/>
            <person name="Nolan M."/>
            <person name="Ohm R.A."/>
            <person name="Pangilinan J."/>
            <person name="Pereira M.F."/>
            <person name="Perotto S."/>
            <person name="Peter M."/>
            <person name="Pfister S."/>
            <person name="Riley R."/>
            <person name="Sitrit Y."/>
            <person name="Stielow J.B."/>
            <person name="Szollosi G."/>
            <person name="Zifcakova L."/>
            <person name="Stursova M."/>
            <person name="Spatafora J.W."/>
            <person name="Tedersoo L."/>
            <person name="Vaario L.M."/>
            <person name="Yamada A."/>
            <person name="Yan M."/>
            <person name="Wang P."/>
            <person name="Xu J."/>
            <person name="Bruns T."/>
            <person name="Baldrian P."/>
            <person name="Vilgalys R."/>
            <person name="Dunand C."/>
            <person name="Henrissat B."/>
            <person name="Grigoriev I.V."/>
            <person name="Hibbett D."/>
            <person name="Nagy L.G."/>
            <person name="Martin F.M."/>
        </authorList>
    </citation>
    <scope>NUCLEOTIDE SEQUENCE</scope>
    <source>
        <strain evidence="2">Prilba</strain>
    </source>
</reference>
<dbReference type="EMBL" id="WHVB01000015">
    <property type="protein sequence ID" value="KAF8476399.1"/>
    <property type="molecule type" value="Genomic_DNA"/>
</dbReference>
<accession>A0A9P5MRS7</accession>